<protein>
    <submittedName>
        <fullName evidence="2">Uncharacterized protein</fullName>
    </submittedName>
</protein>
<dbReference type="AlphaFoldDB" id="A0AAD4RDB4"/>
<name>A0AAD4RDB4_9BILA</name>
<comment type="caution">
    <text evidence="2">The sequence shown here is derived from an EMBL/GenBank/DDBJ whole genome shotgun (WGS) entry which is preliminary data.</text>
</comment>
<reference evidence="2" key="1">
    <citation type="submission" date="2022-01" db="EMBL/GenBank/DDBJ databases">
        <title>Genome Sequence Resource for Two Populations of Ditylenchus destructor, the Migratory Endoparasitic Phytonematode.</title>
        <authorList>
            <person name="Zhang H."/>
            <person name="Lin R."/>
            <person name="Xie B."/>
        </authorList>
    </citation>
    <scope>NUCLEOTIDE SEQUENCE</scope>
    <source>
        <strain evidence="2">BazhouSP</strain>
    </source>
</reference>
<keyword evidence="3" id="KW-1185">Reference proteome</keyword>
<proteinExistence type="predicted"/>
<sequence length="195" mass="22844">MKASLLKADRILSETVPGLFNTILPVPEDLFTSDVHYQDKIRGYDIRGFPQLIHHVSKMRIYFSLKSHYNKIECQGSAINENLTYLTMLYRLETLPFNLILQILPVSLIPKRWRPDYHVIEGALDFYIDDDGHVFKVVNREVTENDGLIAEHIASMKKIEEEEQAEQRQLEKLKQESQNPEEKSVERKSKLQKYL</sequence>
<feature type="compositionally biased region" description="Basic and acidic residues" evidence="1">
    <location>
        <begin position="164"/>
        <end position="189"/>
    </location>
</feature>
<evidence type="ECO:0000313" key="2">
    <source>
        <dbReference type="EMBL" id="KAI1728375.1"/>
    </source>
</evidence>
<gene>
    <name evidence="2" type="ORF">DdX_00550</name>
</gene>
<dbReference type="Proteomes" id="UP001201812">
    <property type="component" value="Unassembled WGS sequence"/>
</dbReference>
<organism evidence="2 3">
    <name type="scientific">Ditylenchus destructor</name>
    <dbReference type="NCBI Taxonomy" id="166010"/>
    <lineage>
        <taxon>Eukaryota</taxon>
        <taxon>Metazoa</taxon>
        <taxon>Ecdysozoa</taxon>
        <taxon>Nematoda</taxon>
        <taxon>Chromadorea</taxon>
        <taxon>Rhabditida</taxon>
        <taxon>Tylenchina</taxon>
        <taxon>Tylenchomorpha</taxon>
        <taxon>Sphaerularioidea</taxon>
        <taxon>Anguinidae</taxon>
        <taxon>Anguininae</taxon>
        <taxon>Ditylenchus</taxon>
    </lineage>
</organism>
<evidence type="ECO:0000256" key="1">
    <source>
        <dbReference type="SAM" id="MobiDB-lite"/>
    </source>
</evidence>
<evidence type="ECO:0000313" key="3">
    <source>
        <dbReference type="Proteomes" id="UP001201812"/>
    </source>
</evidence>
<dbReference type="EMBL" id="JAKKPZ010000001">
    <property type="protein sequence ID" value="KAI1728375.1"/>
    <property type="molecule type" value="Genomic_DNA"/>
</dbReference>
<accession>A0AAD4RDB4</accession>
<feature type="region of interest" description="Disordered" evidence="1">
    <location>
        <begin position="164"/>
        <end position="195"/>
    </location>
</feature>